<dbReference type="EMBL" id="OX365700">
    <property type="protein sequence ID" value="CAI4030378.1"/>
    <property type="molecule type" value="Genomic_DNA"/>
</dbReference>
<sequence>MKWLQGCTAAVLVCLVALGTIAGASELSEQQKIEALLDSLKEIPGAVFVRNGTDYTADQAVDHLRRKLTAAGGRVKTAEDFIACCASGSSISGEPYRIKFPDGRMVNSADYFRAKLNDLNYLSEPRR</sequence>
<evidence type="ECO:0000313" key="3">
    <source>
        <dbReference type="Proteomes" id="UP001179121"/>
    </source>
</evidence>
<accession>A0AA86MWK1</accession>
<protein>
    <recommendedName>
        <fullName evidence="4">DUF5329 domain-containing protein</fullName>
    </recommendedName>
</protein>
<dbReference type="RefSeq" id="WP_289267368.1">
    <property type="nucleotide sequence ID" value="NZ_OX365700.1"/>
</dbReference>
<dbReference type="KEGG" id="nti:DNFV4_00806"/>
<keyword evidence="1" id="KW-0732">Signal</keyword>
<evidence type="ECO:0000313" key="2">
    <source>
        <dbReference type="EMBL" id="CAI4030378.1"/>
    </source>
</evidence>
<dbReference type="Pfam" id="PF17263">
    <property type="entry name" value="DUF5329"/>
    <property type="match status" value="1"/>
</dbReference>
<feature type="signal peptide" evidence="1">
    <location>
        <begin position="1"/>
        <end position="24"/>
    </location>
</feature>
<organism evidence="2 3">
    <name type="scientific">Nitrospira tepida</name>
    <dbReference type="NCBI Taxonomy" id="2973512"/>
    <lineage>
        <taxon>Bacteria</taxon>
        <taxon>Pseudomonadati</taxon>
        <taxon>Nitrospirota</taxon>
        <taxon>Nitrospiria</taxon>
        <taxon>Nitrospirales</taxon>
        <taxon>Nitrospiraceae</taxon>
        <taxon>Nitrospira</taxon>
    </lineage>
</organism>
<proteinExistence type="predicted"/>
<dbReference type="AlphaFoldDB" id="A0AA86MWK1"/>
<feature type="chain" id="PRO_5041652445" description="DUF5329 domain-containing protein" evidence="1">
    <location>
        <begin position="25"/>
        <end position="127"/>
    </location>
</feature>
<evidence type="ECO:0008006" key="4">
    <source>
        <dbReference type="Google" id="ProtNLM"/>
    </source>
</evidence>
<dbReference type="InterPro" id="IPR035242">
    <property type="entry name" value="DUF5329"/>
</dbReference>
<dbReference type="Proteomes" id="UP001179121">
    <property type="component" value="Chromosome"/>
</dbReference>
<name>A0AA86MWK1_9BACT</name>
<gene>
    <name evidence="2" type="ORF">DNFV4_00806</name>
</gene>
<evidence type="ECO:0000256" key="1">
    <source>
        <dbReference type="SAM" id="SignalP"/>
    </source>
</evidence>
<reference evidence="2" key="1">
    <citation type="submission" date="2022-10" db="EMBL/GenBank/DDBJ databases">
        <authorList>
            <person name="Koch H."/>
        </authorList>
    </citation>
    <scope>NUCLEOTIDE SEQUENCE</scope>
    <source>
        <strain evidence="2">DNF</strain>
    </source>
</reference>
<keyword evidence="3" id="KW-1185">Reference proteome</keyword>